<comment type="caution">
    <text evidence="9">The sequence shown here is derived from an EMBL/GenBank/DDBJ whole genome shotgun (WGS) entry which is preliminary data.</text>
</comment>
<evidence type="ECO:0000256" key="4">
    <source>
        <dbReference type="ARBA" id="ARBA00023211"/>
    </source>
</evidence>
<dbReference type="InterPro" id="IPR026912">
    <property type="entry name" value="Adenine_deam_C"/>
</dbReference>
<dbReference type="Pfam" id="PF13382">
    <property type="entry name" value="Adenine_deam_C"/>
    <property type="match status" value="1"/>
</dbReference>
<dbReference type="GO" id="GO:0000034">
    <property type="term" value="F:adenine deaminase activity"/>
    <property type="evidence" value="ECO:0007669"/>
    <property type="project" value="UniProtKB-EC"/>
</dbReference>
<comment type="similarity">
    <text evidence="1 6">Belongs to the metallo-dependent hydrolases superfamily. Adenine deaminase family.</text>
</comment>
<dbReference type="RefSeq" id="WP_376846419.1">
    <property type="nucleotide sequence ID" value="NZ_JBHSFW010000007.1"/>
</dbReference>
<dbReference type="CDD" id="cd01295">
    <property type="entry name" value="AdeC"/>
    <property type="match status" value="1"/>
</dbReference>
<evidence type="ECO:0000313" key="10">
    <source>
        <dbReference type="Proteomes" id="UP001596022"/>
    </source>
</evidence>
<dbReference type="NCBIfam" id="TIGR01178">
    <property type="entry name" value="ade"/>
    <property type="match status" value="1"/>
</dbReference>
<comment type="catalytic activity">
    <reaction evidence="5 6">
        <text>adenine + H2O + H(+) = hypoxanthine + NH4(+)</text>
        <dbReference type="Rhea" id="RHEA:23688"/>
        <dbReference type="ChEBI" id="CHEBI:15377"/>
        <dbReference type="ChEBI" id="CHEBI:15378"/>
        <dbReference type="ChEBI" id="CHEBI:16708"/>
        <dbReference type="ChEBI" id="CHEBI:17368"/>
        <dbReference type="ChEBI" id="CHEBI:28938"/>
        <dbReference type="EC" id="3.5.4.2"/>
    </reaction>
</comment>
<dbReference type="HAMAP" id="MF_01518">
    <property type="entry name" value="Adenine_deamin"/>
    <property type="match status" value="1"/>
</dbReference>
<evidence type="ECO:0000259" key="7">
    <source>
        <dbReference type="Pfam" id="PF01979"/>
    </source>
</evidence>
<dbReference type="InterPro" id="IPR011059">
    <property type="entry name" value="Metal-dep_hydrolase_composite"/>
</dbReference>
<organism evidence="9 10">
    <name type="scientific">Camelliibacillus cellulosilyticus</name>
    <dbReference type="NCBI Taxonomy" id="2174486"/>
    <lineage>
        <taxon>Bacteria</taxon>
        <taxon>Bacillati</taxon>
        <taxon>Bacillota</taxon>
        <taxon>Bacilli</taxon>
        <taxon>Bacillales</taxon>
        <taxon>Sporolactobacillaceae</taxon>
        <taxon>Camelliibacillus</taxon>
    </lineage>
</organism>
<evidence type="ECO:0000313" key="9">
    <source>
        <dbReference type="EMBL" id="MFC4619324.1"/>
    </source>
</evidence>
<sequence length="579" mass="62548">MLDKKQLKAHIDVASGRQPADLVVRGGKIVDVFNGEMIEGDVAITGGMIVGIGAFDGRDMLNIDGLYICPTFIDAHVHIESAMVTPREFARVLVPRGVATAIVDPHEIANVCGVEGLRYMLHDADESPMEIRFMLPSSVPATPFEHSGAVLNDSDLAPFYNEKNVLGLAEVMDYPSVMRAEDHMVDKLVTAHSRHALIDGHGAGLDTTGINVYKTAGILTDHECTTAEEAIERVRRGMYVLIREGSVAKDLKALLPAVTTKNARRFLFCTDDKHLDDLVSEGGVDHNVRLAIQEGCDPVAAIQMATLNTAECYRLKGKGAIAPGYEANFFITESLLTLKPEAVYLHGKRVAEHGRMPADDAVPPMVKPAVLNTVQLPSIKKGDLEIRIPQGKKARVIGIRPNQLITDALELPVPCEDDVFLPSTHLDLLKIAVIERHRATGNIGLGIVKGFGLKAGAIATTIAHDSHNLAVIGTNDADMLTAVQAVDKLGGGLVIVKEGNVLAELPLPIAGLMSTAPYEVVNEQLKGLHQTLEKIGAPKYFNPFLTLSFLSLPVIPKLKLTDNGLFDVEHFRHVGITVK</sequence>
<keyword evidence="4 6" id="KW-0464">Manganese</keyword>
<dbReference type="PANTHER" id="PTHR11113:SF2">
    <property type="entry name" value="ADENINE DEAMINASE"/>
    <property type="match status" value="1"/>
</dbReference>
<evidence type="ECO:0000256" key="5">
    <source>
        <dbReference type="ARBA" id="ARBA00047720"/>
    </source>
</evidence>
<protein>
    <recommendedName>
        <fullName evidence="2 6">Adenine deaminase</fullName>
        <shortName evidence="6">Adenase</shortName>
        <shortName evidence="6">Adenine aminase</shortName>
        <ecNumber evidence="2 6">3.5.4.2</ecNumber>
    </recommendedName>
</protein>
<evidence type="ECO:0000256" key="3">
    <source>
        <dbReference type="ARBA" id="ARBA00022801"/>
    </source>
</evidence>
<evidence type="ECO:0000256" key="2">
    <source>
        <dbReference type="ARBA" id="ARBA00012782"/>
    </source>
</evidence>
<dbReference type="InterPro" id="IPR032466">
    <property type="entry name" value="Metal_Hydrolase"/>
</dbReference>
<dbReference type="EMBL" id="JBHSFW010000007">
    <property type="protein sequence ID" value="MFC4619324.1"/>
    <property type="molecule type" value="Genomic_DNA"/>
</dbReference>
<keyword evidence="10" id="KW-1185">Reference proteome</keyword>
<dbReference type="SUPFAM" id="SSF51556">
    <property type="entry name" value="Metallo-dependent hydrolases"/>
    <property type="match status" value="1"/>
</dbReference>
<dbReference type="Gene3D" id="2.30.40.10">
    <property type="entry name" value="Urease, subunit C, domain 1"/>
    <property type="match status" value="1"/>
</dbReference>
<reference evidence="10" key="1">
    <citation type="journal article" date="2019" name="Int. J. Syst. Evol. Microbiol.">
        <title>The Global Catalogue of Microorganisms (GCM) 10K type strain sequencing project: providing services to taxonomists for standard genome sequencing and annotation.</title>
        <authorList>
            <consortium name="The Broad Institute Genomics Platform"/>
            <consortium name="The Broad Institute Genome Sequencing Center for Infectious Disease"/>
            <person name="Wu L."/>
            <person name="Ma J."/>
        </authorList>
    </citation>
    <scope>NUCLEOTIDE SEQUENCE [LARGE SCALE GENOMIC DNA]</scope>
    <source>
        <strain evidence="10">CGMCC 1.16306</strain>
    </source>
</reference>
<gene>
    <name evidence="6 9" type="primary">ade</name>
    <name evidence="9" type="ORF">ACFO4N_11430</name>
</gene>
<accession>A0ABV9GQ71</accession>
<evidence type="ECO:0000256" key="6">
    <source>
        <dbReference type="HAMAP-Rule" id="MF_01518"/>
    </source>
</evidence>
<dbReference type="EC" id="3.5.4.2" evidence="2 6"/>
<feature type="domain" description="Adenine deaminase C-terminal" evidence="8">
    <location>
        <begin position="403"/>
        <end position="571"/>
    </location>
</feature>
<dbReference type="PANTHER" id="PTHR11113">
    <property type="entry name" value="N-ACETYLGLUCOSAMINE-6-PHOSPHATE DEACETYLASE"/>
    <property type="match status" value="1"/>
</dbReference>
<comment type="cofactor">
    <cofactor evidence="6">
        <name>Mn(2+)</name>
        <dbReference type="ChEBI" id="CHEBI:29035"/>
    </cofactor>
</comment>
<keyword evidence="3 6" id="KW-0378">Hydrolase</keyword>
<dbReference type="Proteomes" id="UP001596022">
    <property type="component" value="Unassembled WGS sequence"/>
</dbReference>
<dbReference type="Pfam" id="PF01979">
    <property type="entry name" value="Amidohydro_1"/>
    <property type="match status" value="1"/>
</dbReference>
<feature type="domain" description="Amidohydrolase-related" evidence="7">
    <location>
        <begin position="67"/>
        <end position="348"/>
    </location>
</feature>
<dbReference type="InterPro" id="IPR006680">
    <property type="entry name" value="Amidohydro-rel"/>
</dbReference>
<evidence type="ECO:0000256" key="1">
    <source>
        <dbReference type="ARBA" id="ARBA00006773"/>
    </source>
</evidence>
<dbReference type="InterPro" id="IPR006679">
    <property type="entry name" value="Adenine_deam"/>
</dbReference>
<evidence type="ECO:0000259" key="8">
    <source>
        <dbReference type="Pfam" id="PF13382"/>
    </source>
</evidence>
<proteinExistence type="inferred from homology"/>
<name>A0ABV9GQ71_9BACL</name>
<dbReference type="Gene3D" id="3.20.20.140">
    <property type="entry name" value="Metal-dependent hydrolases"/>
    <property type="match status" value="1"/>
</dbReference>
<dbReference type="SUPFAM" id="SSF51338">
    <property type="entry name" value="Composite domain of metallo-dependent hydrolases"/>
    <property type="match status" value="1"/>
</dbReference>